<evidence type="ECO:0000313" key="3">
    <source>
        <dbReference type="Proteomes" id="UP001612915"/>
    </source>
</evidence>
<gene>
    <name evidence="2" type="ORF">ACIB24_00715</name>
</gene>
<feature type="region of interest" description="Disordered" evidence="1">
    <location>
        <begin position="1"/>
        <end position="22"/>
    </location>
</feature>
<dbReference type="NCBIfam" id="TIGR03562">
    <property type="entry name" value="osmo_induc_OsmC"/>
    <property type="match status" value="1"/>
</dbReference>
<evidence type="ECO:0000256" key="1">
    <source>
        <dbReference type="SAM" id="MobiDB-lite"/>
    </source>
</evidence>
<dbReference type="InterPro" id="IPR019904">
    <property type="entry name" value="Peroxiredoxin_OsmC"/>
</dbReference>
<organism evidence="2 3">
    <name type="scientific">Spongisporangium articulatum</name>
    <dbReference type="NCBI Taxonomy" id="3362603"/>
    <lineage>
        <taxon>Bacteria</taxon>
        <taxon>Bacillati</taxon>
        <taxon>Actinomycetota</taxon>
        <taxon>Actinomycetes</taxon>
        <taxon>Kineosporiales</taxon>
        <taxon>Kineosporiaceae</taxon>
        <taxon>Spongisporangium</taxon>
    </lineage>
</organism>
<dbReference type="RefSeq" id="WP_398273691.1">
    <property type="nucleotide sequence ID" value="NZ_JBITLV010000001.1"/>
</dbReference>
<dbReference type="Pfam" id="PF02566">
    <property type="entry name" value="OsmC"/>
    <property type="match status" value="1"/>
</dbReference>
<accession>A0ABW8AHU8</accession>
<name>A0ABW8AHU8_9ACTN</name>
<proteinExistence type="predicted"/>
<keyword evidence="3" id="KW-1185">Reference proteome</keyword>
<dbReference type="InterPro" id="IPR015946">
    <property type="entry name" value="KH_dom-like_a/b"/>
</dbReference>
<dbReference type="SUPFAM" id="SSF82784">
    <property type="entry name" value="OsmC-like"/>
    <property type="match status" value="1"/>
</dbReference>
<comment type="caution">
    <text evidence="2">The sequence shown here is derived from an EMBL/GenBank/DDBJ whole genome shotgun (WGS) entry which is preliminary data.</text>
</comment>
<dbReference type="InterPro" id="IPR003718">
    <property type="entry name" value="OsmC/Ohr_fam"/>
</dbReference>
<dbReference type="PANTHER" id="PTHR42830:SF1">
    <property type="entry name" value="OSMOTICALLY INDUCIBLE FAMILY PROTEIN"/>
    <property type="match status" value="1"/>
</dbReference>
<dbReference type="InterPro" id="IPR036102">
    <property type="entry name" value="OsmC/Ohrsf"/>
</dbReference>
<dbReference type="Gene3D" id="3.30.300.20">
    <property type="match status" value="1"/>
</dbReference>
<dbReference type="PANTHER" id="PTHR42830">
    <property type="entry name" value="OSMOTICALLY INDUCIBLE FAMILY PROTEIN"/>
    <property type="match status" value="1"/>
</dbReference>
<dbReference type="Proteomes" id="UP001612915">
    <property type="component" value="Unassembled WGS sequence"/>
</dbReference>
<dbReference type="EMBL" id="JBITLV010000001">
    <property type="protein sequence ID" value="MFI7585577.1"/>
    <property type="molecule type" value="Genomic_DNA"/>
</dbReference>
<reference evidence="2 3" key="1">
    <citation type="submission" date="2024-10" db="EMBL/GenBank/DDBJ databases">
        <title>The Natural Products Discovery Center: Release of the First 8490 Sequenced Strains for Exploring Actinobacteria Biosynthetic Diversity.</title>
        <authorList>
            <person name="Kalkreuter E."/>
            <person name="Kautsar S.A."/>
            <person name="Yang D."/>
            <person name="Bader C.D."/>
            <person name="Teijaro C.N."/>
            <person name="Fluegel L."/>
            <person name="Davis C.M."/>
            <person name="Simpson J.R."/>
            <person name="Lauterbach L."/>
            <person name="Steele A.D."/>
            <person name="Gui C."/>
            <person name="Meng S."/>
            <person name="Li G."/>
            <person name="Viehrig K."/>
            <person name="Ye F."/>
            <person name="Su P."/>
            <person name="Kiefer A.F."/>
            <person name="Nichols A."/>
            <person name="Cepeda A.J."/>
            <person name="Yan W."/>
            <person name="Fan B."/>
            <person name="Jiang Y."/>
            <person name="Adhikari A."/>
            <person name="Zheng C.-J."/>
            <person name="Schuster L."/>
            <person name="Cowan T.M."/>
            <person name="Smanski M.J."/>
            <person name="Chevrette M.G."/>
            <person name="De Carvalho L.P.S."/>
            <person name="Shen B."/>
        </authorList>
    </citation>
    <scope>NUCLEOTIDE SEQUENCE [LARGE SCALE GENOMIC DNA]</scope>
    <source>
        <strain evidence="2 3">NPDC049639</strain>
    </source>
</reference>
<protein>
    <submittedName>
        <fullName evidence="2">OsmC family peroxiredoxin</fullName>
    </submittedName>
</protein>
<sequence length="143" mass="14552">MTTREATTRWTGDLNSGSGTVSLDSSGLGEFQVSFPRRTGDPEGQTSPEELLAAALSSCMAMNLSGTLQREGLTAESIDVSAEATFSVGADGASISGIELIVRAALPGVDADRFAELAQTAKDTCPVGKALAGTKITLDAALA</sequence>
<dbReference type="InterPro" id="IPR052707">
    <property type="entry name" value="OsmC_Ohr_Peroxiredoxin"/>
</dbReference>
<evidence type="ECO:0000313" key="2">
    <source>
        <dbReference type="EMBL" id="MFI7585577.1"/>
    </source>
</evidence>